<sequence>MKFILSTMTTSVSYPFVDWAGSKDMKNGGPVPILRHKITIRGGAGLRSTRSGFGERTEDFDGHPIWTAQGFVTPVTDENYERLLTHPIFIKHEKAGLVRLVDSSYQHDHGKVAKEARNMTQTENLLPLTPERSKLKAKVKESLAQEGSQFTL</sequence>
<dbReference type="Proteomes" id="UP000001793">
    <property type="component" value="Segment"/>
</dbReference>
<dbReference type="OrthoDB" id="12294at10239"/>
<dbReference type="KEGG" id="vg:4818316"/>
<evidence type="ECO:0000313" key="1">
    <source>
        <dbReference type="EMBL" id="ABL96847.1"/>
    </source>
</evidence>
<name>A1Z020_9CAUD</name>
<organism evidence="1 2">
    <name type="scientific">Burkholderia phage BcepF1</name>
    <dbReference type="NCBI Taxonomy" id="2886897"/>
    <lineage>
        <taxon>Viruses</taxon>
        <taxon>Duplodnaviria</taxon>
        <taxon>Heunggongvirae</taxon>
        <taxon>Uroviricota</taxon>
        <taxon>Caudoviricetes</taxon>
        <taxon>Lindbergviridae</taxon>
        <taxon>Bcepfunavirus</taxon>
        <taxon>Bcepfunavirus bcepF1</taxon>
    </lineage>
</organism>
<proteinExistence type="predicted"/>
<reference evidence="1 2" key="1">
    <citation type="submission" date="2006-12" db="EMBL/GenBank/DDBJ databases">
        <title>Genomic analysis of Burkholderia ambifaria phage BcepF1, a member of the Bcep781- like phage supergroup.</title>
        <authorList>
            <person name="Summer E.J."/>
            <person name="Robinson S."/>
            <person name="Haines C."/>
            <person name="Adams B."/>
            <person name="Daggett M."/>
            <person name="Landua J."/>
            <person name="Swanson S."/>
            <person name="Vorndam W."/>
            <person name="Morrison W."/>
            <person name="Nail K."/>
            <person name="Gonzalez C."/>
            <person name="Young R."/>
        </authorList>
    </citation>
    <scope>NUCLEOTIDE SEQUENCE [LARGE SCALE GENOMIC DNA]</scope>
</reference>
<protein>
    <submittedName>
        <fullName evidence="1">Uncharacterized protein</fullName>
    </submittedName>
</protein>
<keyword evidence="2" id="KW-1185">Reference proteome</keyword>
<evidence type="ECO:0000313" key="2">
    <source>
        <dbReference type="Proteomes" id="UP000001793"/>
    </source>
</evidence>
<accession>A1Z020</accession>
<dbReference type="RefSeq" id="YP_001039800.1">
    <property type="nucleotide sequence ID" value="NC_009015.1"/>
</dbReference>
<gene>
    <name evidence="1" type="ORF">BcepF1.116</name>
</gene>
<dbReference type="EMBL" id="EF153632">
    <property type="protein sequence ID" value="ABL96847.1"/>
    <property type="molecule type" value="Genomic_DNA"/>
</dbReference>
<dbReference type="GeneID" id="4818316"/>